<protein>
    <submittedName>
        <fullName evidence="3">Aryl-alcohol dehydrogenase-like predicted oxidoreductase</fullName>
    </submittedName>
</protein>
<gene>
    <name evidence="3" type="ORF">HNQ75_000984</name>
</gene>
<proteinExistence type="predicted"/>
<reference evidence="3 4" key="1">
    <citation type="submission" date="2020-08" db="EMBL/GenBank/DDBJ databases">
        <title>Genomic Encyclopedia of Type Strains, Phase IV (KMG-IV): sequencing the most valuable type-strain genomes for metagenomic binning, comparative biology and taxonomic classification.</title>
        <authorList>
            <person name="Goeker M."/>
        </authorList>
    </citation>
    <scope>NUCLEOTIDE SEQUENCE [LARGE SCALE GENOMIC DNA]</scope>
    <source>
        <strain evidence="3 4">DSM 102134</strain>
    </source>
</reference>
<dbReference type="CDD" id="cd19094">
    <property type="entry name" value="AKR_Tas-like"/>
    <property type="match status" value="1"/>
</dbReference>
<dbReference type="InterPro" id="IPR050523">
    <property type="entry name" value="AKR_Detox_Biosynth"/>
</dbReference>
<evidence type="ECO:0000259" key="2">
    <source>
        <dbReference type="Pfam" id="PF00248"/>
    </source>
</evidence>
<evidence type="ECO:0000313" key="3">
    <source>
        <dbReference type="EMBL" id="MBB6179030.1"/>
    </source>
</evidence>
<keyword evidence="1" id="KW-0560">Oxidoreductase</keyword>
<dbReference type="Pfam" id="PF00248">
    <property type="entry name" value="Aldo_ket_red"/>
    <property type="match status" value="1"/>
</dbReference>
<evidence type="ECO:0000313" key="4">
    <source>
        <dbReference type="Proteomes" id="UP000535501"/>
    </source>
</evidence>
<dbReference type="PANTHER" id="PTHR43364">
    <property type="entry name" value="NADH-SPECIFIC METHYLGLYOXAL REDUCTASE-RELATED"/>
    <property type="match status" value="1"/>
</dbReference>
<feature type="domain" description="NADP-dependent oxidoreductase" evidence="2">
    <location>
        <begin position="15"/>
        <end position="339"/>
    </location>
</feature>
<dbReference type="EMBL" id="JACHEJ010000002">
    <property type="protein sequence ID" value="MBB6179030.1"/>
    <property type="molecule type" value="Genomic_DNA"/>
</dbReference>
<dbReference type="SUPFAM" id="SSF51430">
    <property type="entry name" value="NAD(P)-linked oxidoreductase"/>
    <property type="match status" value="1"/>
</dbReference>
<dbReference type="InterPro" id="IPR023210">
    <property type="entry name" value="NADP_OxRdtase_dom"/>
</dbReference>
<dbReference type="Proteomes" id="UP000535501">
    <property type="component" value="Unassembled WGS sequence"/>
</dbReference>
<dbReference type="GO" id="GO:0016491">
    <property type="term" value="F:oxidoreductase activity"/>
    <property type="evidence" value="ECO:0007669"/>
    <property type="project" value="UniProtKB-KW"/>
</dbReference>
<evidence type="ECO:0000256" key="1">
    <source>
        <dbReference type="ARBA" id="ARBA00023002"/>
    </source>
</evidence>
<sequence>MKFNRLGRTDISVSEICLGTMTWGSQNSETEAHAQMDHAIDGGINFFDTAELYPTTPVSAETYGRTEEYIGSWFKKSGRRNDVVLATKVAGSGRPHIRDGRDLDGQSVREALEASLRRLQTDHVDLYQIHWPNRGSYHFRQCWSFDASKQDRAKTAEEIDAVLSTLGDLMNEGKVRAVGLSNESAWGTLKYLRLAEEKSLPRVASIQNEYNLLYRQFDLDLAEVTHHEDVGLLAYSPLAAGLLTGKYLDGARPEGSRATINSDLGGRLQPHQEPAVKAYKEIAGKHGLDLTQMSLAFCLTRPFMTSVIVGATSMEQLQTAIGAKDVKLSDDVLKDIAKAHRQYPMPM</sequence>
<dbReference type="InterPro" id="IPR036812">
    <property type="entry name" value="NAD(P)_OxRdtase_dom_sf"/>
</dbReference>
<keyword evidence="4" id="KW-1185">Reference proteome</keyword>
<dbReference type="RefSeq" id="WP_077547061.1">
    <property type="nucleotide sequence ID" value="NZ_JACHEJ010000002.1"/>
</dbReference>
<accession>A0A7X0DBY2</accession>
<organism evidence="3 4">
    <name type="scientific">Pseudorhizobium flavum</name>
    <dbReference type="NCBI Taxonomy" id="1335061"/>
    <lineage>
        <taxon>Bacteria</taxon>
        <taxon>Pseudomonadati</taxon>
        <taxon>Pseudomonadota</taxon>
        <taxon>Alphaproteobacteria</taxon>
        <taxon>Hyphomicrobiales</taxon>
        <taxon>Rhizobiaceae</taxon>
        <taxon>Rhizobium/Agrobacterium group</taxon>
        <taxon>Pseudorhizobium</taxon>
    </lineage>
</organism>
<dbReference type="Gene3D" id="3.20.20.100">
    <property type="entry name" value="NADP-dependent oxidoreductase domain"/>
    <property type="match status" value="1"/>
</dbReference>
<dbReference type="AlphaFoldDB" id="A0A7X0DBY2"/>
<comment type="caution">
    <text evidence="3">The sequence shown here is derived from an EMBL/GenBank/DDBJ whole genome shotgun (WGS) entry which is preliminary data.</text>
</comment>
<dbReference type="PANTHER" id="PTHR43364:SF4">
    <property type="entry name" value="NAD(P)-LINKED OXIDOREDUCTASE SUPERFAMILY PROTEIN"/>
    <property type="match status" value="1"/>
</dbReference>
<name>A0A7X0DBY2_9HYPH</name>